<dbReference type="Pfam" id="PF00583">
    <property type="entry name" value="Acetyltransf_1"/>
    <property type="match status" value="1"/>
</dbReference>
<dbReference type="PANTHER" id="PTHR47370:SF6">
    <property type="entry name" value="N-ACETYLTRANSFERASE HLS1-RELATED"/>
    <property type="match status" value="1"/>
</dbReference>
<dbReference type="SUPFAM" id="SSF55729">
    <property type="entry name" value="Acyl-CoA N-acyltransferases (Nat)"/>
    <property type="match status" value="1"/>
</dbReference>
<dbReference type="CDD" id="cd04301">
    <property type="entry name" value="NAT_SF"/>
    <property type="match status" value="1"/>
</dbReference>
<accession>A0AAP0JA70</accession>
<dbReference type="PROSITE" id="PS51186">
    <property type="entry name" value="GNAT"/>
    <property type="match status" value="1"/>
</dbReference>
<dbReference type="InterPro" id="IPR052810">
    <property type="entry name" value="Plant_NAT"/>
</dbReference>
<protein>
    <recommendedName>
        <fullName evidence="1">N-acetyltransferase domain-containing protein</fullName>
    </recommendedName>
</protein>
<evidence type="ECO:0000313" key="2">
    <source>
        <dbReference type="EMBL" id="KAK9130379.1"/>
    </source>
</evidence>
<evidence type="ECO:0000313" key="3">
    <source>
        <dbReference type="Proteomes" id="UP001417504"/>
    </source>
</evidence>
<dbReference type="PANTHER" id="PTHR47370">
    <property type="entry name" value="ACYL-COA N-ACYLTRANSFERASES (NAT) SUPERFAMILY PROTEIN"/>
    <property type="match status" value="1"/>
</dbReference>
<organism evidence="2 3">
    <name type="scientific">Stephania japonica</name>
    <dbReference type="NCBI Taxonomy" id="461633"/>
    <lineage>
        <taxon>Eukaryota</taxon>
        <taxon>Viridiplantae</taxon>
        <taxon>Streptophyta</taxon>
        <taxon>Embryophyta</taxon>
        <taxon>Tracheophyta</taxon>
        <taxon>Spermatophyta</taxon>
        <taxon>Magnoliopsida</taxon>
        <taxon>Ranunculales</taxon>
        <taxon>Menispermaceae</taxon>
        <taxon>Menispermoideae</taxon>
        <taxon>Cissampelideae</taxon>
        <taxon>Stephania</taxon>
    </lineage>
</organism>
<proteinExistence type="predicted"/>
<reference evidence="2 3" key="1">
    <citation type="submission" date="2024-01" db="EMBL/GenBank/DDBJ databases">
        <title>Genome assemblies of Stephania.</title>
        <authorList>
            <person name="Yang L."/>
        </authorList>
    </citation>
    <scope>NUCLEOTIDE SEQUENCE [LARGE SCALE GENOMIC DNA]</scope>
    <source>
        <strain evidence="2">QJT</strain>
        <tissue evidence="2">Leaf</tissue>
    </source>
</reference>
<feature type="domain" description="N-acetyltransferase" evidence="1">
    <location>
        <begin position="17"/>
        <end position="194"/>
    </location>
</feature>
<dbReference type="Proteomes" id="UP001417504">
    <property type="component" value="Unassembled WGS sequence"/>
</dbReference>
<evidence type="ECO:0000259" key="1">
    <source>
        <dbReference type="PROSITE" id="PS51186"/>
    </source>
</evidence>
<dbReference type="Gene3D" id="3.40.630.30">
    <property type="match status" value="1"/>
</dbReference>
<keyword evidence="3" id="KW-1185">Reference proteome</keyword>
<sequence length="412" mass="46372">MSSRVLALDHGEGMVATIIREYEEGRDRDAVEKLDKLCEFGSASDGNPSILTDLMGDPIARVRHYPSYVVLVAEIEEDEMTMRKKKEIVGVVSGCIKSVSKGSNPNTNLPTYVQVAYILGLRVSPFHRRQGVAKKLVTELEEWCKRRGAQYAYMATDSTNQASINLFTLKCAYTKLRTPTVLVNPVHAHHKPIDSRVRIVRLEPQLAEFVYRHRVFGANSEFFPKDINTILSSKLNLGTYMAVPSTQSELDPLSFPPSFAILSVWNTKDVFKLQVKGVTGLSYAVCVGSRVLDTWLPWLRIPSIPDVFSPFGVYFLYGLHVEGSGGPALMKSLCAFVHNMAGDDVGCGAVVAEVDRMDEMKHDWVPHWRRFSWTDLWCVKKLTAEDQVECVEDDWVESRPSRTSVFTDPRDF</sequence>
<comment type="caution">
    <text evidence="2">The sequence shown here is derived from an EMBL/GenBank/DDBJ whole genome shotgun (WGS) entry which is preliminary data.</text>
</comment>
<dbReference type="EMBL" id="JBBNAE010000004">
    <property type="protein sequence ID" value="KAK9130379.1"/>
    <property type="molecule type" value="Genomic_DNA"/>
</dbReference>
<dbReference type="GO" id="GO:0016747">
    <property type="term" value="F:acyltransferase activity, transferring groups other than amino-acyl groups"/>
    <property type="evidence" value="ECO:0007669"/>
    <property type="project" value="InterPro"/>
</dbReference>
<dbReference type="InterPro" id="IPR000182">
    <property type="entry name" value="GNAT_dom"/>
</dbReference>
<dbReference type="InterPro" id="IPR016181">
    <property type="entry name" value="Acyl_CoA_acyltransferase"/>
</dbReference>
<name>A0AAP0JA70_9MAGN</name>
<gene>
    <name evidence="2" type="ORF">Sjap_010866</name>
</gene>
<dbReference type="AlphaFoldDB" id="A0AAP0JA70"/>